<dbReference type="Proteomes" id="UP001367676">
    <property type="component" value="Unassembled WGS sequence"/>
</dbReference>
<evidence type="ECO:0000313" key="2">
    <source>
        <dbReference type="Proteomes" id="UP001367676"/>
    </source>
</evidence>
<protein>
    <submittedName>
        <fullName evidence="1">Uncharacterized protein</fullName>
    </submittedName>
</protein>
<sequence length="482" mass="55676">MTLADLIRQYLEDRRKHYATKQTCRLEKSSLNLGTREDNDNGLVTIDNKQYFSNDIDPKNHRFGVSPQASLTRQIGVSKSRRVINLPDGSIRIETIIRDSNGNEEKHITTQKGDKKRTIITRKDASGVERREEKITDVNDYDASVPPSAPDNQNDVDNGYDFWFRKFFEPGNSPSNEDPFRHENFPVDFNANTNEQIEKILKKFARGHFFDPYVFQNDVSSKDKDGSGEIPYFDDFPQIDGSLLNEETRKLIENFEKSASSSAKTFTKKNYMSPKQMERLVKSITPAASPSLFEQFADNAMIEIPEEKTPLDRFVTIDEDYTNGVRKIQRERDDAIEKLDKFLSSPATETRCEDIYSDIGDRKDDVECSLILPRRESNAIRHDFGEMFRKAFDTSSLDDGSSQTRMLIENGKKRVESVRKNDRGSTTKTISYEIGNSKYNVIVVTDEFGKVIRRERNFNFPEDELENFKKQWSTSFQSDFEN</sequence>
<keyword evidence="2" id="KW-1185">Reference proteome</keyword>
<reference evidence="1 2" key="1">
    <citation type="submission" date="2024-03" db="EMBL/GenBank/DDBJ databases">
        <title>Adaptation during the transition from Ophiocordyceps entomopathogen to insect associate is accompanied by gene loss and intensified selection.</title>
        <authorList>
            <person name="Ward C.M."/>
            <person name="Onetto C.A."/>
            <person name="Borneman A.R."/>
        </authorList>
    </citation>
    <scope>NUCLEOTIDE SEQUENCE [LARGE SCALE GENOMIC DNA]</scope>
    <source>
        <strain evidence="1">AWRI1</strain>
        <tissue evidence="1">Single Adult Female</tissue>
    </source>
</reference>
<evidence type="ECO:0000313" key="1">
    <source>
        <dbReference type="EMBL" id="KAK7575446.1"/>
    </source>
</evidence>
<dbReference type="AlphaFoldDB" id="A0AAN9XYF5"/>
<proteinExistence type="predicted"/>
<organism evidence="1 2">
    <name type="scientific">Parthenolecanium corni</name>
    <dbReference type="NCBI Taxonomy" id="536013"/>
    <lineage>
        <taxon>Eukaryota</taxon>
        <taxon>Metazoa</taxon>
        <taxon>Ecdysozoa</taxon>
        <taxon>Arthropoda</taxon>
        <taxon>Hexapoda</taxon>
        <taxon>Insecta</taxon>
        <taxon>Pterygota</taxon>
        <taxon>Neoptera</taxon>
        <taxon>Paraneoptera</taxon>
        <taxon>Hemiptera</taxon>
        <taxon>Sternorrhyncha</taxon>
        <taxon>Coccoidea</taxon>
        <taxon>Coccidae</taxon>
        <taxon>Parthenolecanium</taxon>
    </lineage>
</organism>
<gene>
    <name evidence="1" type="ORF">V9T40_011732</name>
</gene>
<comment type="caution">
    <text evidence="1">The sequence shown here is derived from an EMBL/GenBank/DDBJ whole genome shotgun (WGS) entry which is preliminary data.</text>
</comment>
<dbReference type="EMBL" id="JBBCAQ010000036">
    <property type="protein sequence ID" value="KAK7575446.1"/>
    <property type="molecule type" value="Genomic_DNA"/>
</dbReference>
<accession>A0AAN9XYF5</accession>
<name>A0AAN9XYF5_9HEMI</name>